<accession>A0A9J6BDM7</accession>
<protein>
    <recommendedName>
        <fullName evidence="4">Glucuronosyltransferase</fullName>
    </recommendedName>
</protein>
<feature type="signal peptide" evidence="1">
    <location>
        <begin position="1"/>
        <end position="19"/>
    </location>
</feature>
<evidence type="ECO:0000256" key="1">
    <source>
        <dbReference type="SAM" id="SignalP"/>
    </source>
</evidence>
<dbReference type="OrthoDB" id="5835829at2759"/>
<feature type="chain" id="PRO_5039910095" description="Glucuronosyltransferase" evidence="1">
    <location>
        <begin position="20"/>
        <end position="131"/>
    </location>
</feature>
<name>A0A9J6BDM7_POLVA</name>
<evidence type="ECO:0000313" key="3">
    <source>
        <dbReference type="Proteomes" id="UP001107558"/>
    </source>
</evidence>
<comment type="caution">
    <text evidence="2">The sequence shown here is derived from an EMBL/GenBank/DDBJ whole genome shotgun (WGS) entry which is preliminary data.</text>
</comment>
<keyword evidence="1" id="KW-0732">Signal</keyword>
<gene>
    <name evidence="2" type="ORF">PVAND_015660</name>
</gene>
<dbReference type="Proteomes" id="UP001107558">
    <property type="component" value="Chromosome 4"/>
</dbReference>
<evidence type="ECO:0000313" key="2">
    <source>
        <dbReference type="EMBL" id="KAG5667688.1"/>
    </source>
</evidence>
<keyword evidence="3" id="KW-1185">Reference proteome</keyword>
<dbReference type="AlphaFoldDB" id="A0A9J6BDM7"/>
<proteinExistence type="predicted"/>
<organism evidence="2 3">
    <name type="scientific">Polypedilum vanderplanki</name>
    <name type="common">Sleeping chironomid midge</name>
    <dbReference type="NCBI Taxonomy" id="319348"/>
    <lineage>
        <taxon>Eukaryota</taxon>
        <taxon>Metazoa</taxon>
        <taxon>Ecdysozoa</taxon>
        <taxon>Arthropoda</taxon>
        <taxon>Hexapoda</taxon>
        <taxon>Insecta</taxon>
        <taxon>Pterygota</taxon>
        <taxon>Neoptera</taxon>
        <taxon>Endopterygota</taxon>
        <taxon>Diptera</taxon>
        <taxon>Nematocera</taxon>
        <taxon>Chironomoidea</taxon>
        <taxon>Chironomidae</taxon>
        <taxon>Chironominae</taxon>
        <taxon>Polypedilum</taxon>
        <taxon>Polypedilum</taxon>
    </lineage>
</organism>
<reference evidence="2" key="1">
    <citation type="submission" date="2021-03" db="EMBL/GenBank/DDBJ databases">
        <title>Chromosome level genome of the anhydrobiotic midge Polypedilum vanderplanki.</title>
        <authorList>
            <person name="Yoshida Y."/>
            <person name="Kikawada T."/>
            <person name="Gusev O."/>
        </authorList>
    </citation>
    <scope>NUCLEOTIDE SEQUENCE</scope>
    <source>
        <strain evidence="2">NIAS01</strain>
        <tissue evidence="2">Whole body or cell culture</tissue>
    </source>
</reference>
<dbReference type="SUPFAM" id="SSF53756">
    <property type="entry name" value="UDP-Glycosyltransferase/glycogen phosphorylase"/>
    <property type="match status" value="1"/>
</dbReference>
<dbReference type="EMBL" id="JADBJN010000004">
    <property type="protein sequence ID" value="KAG5667688.1"/>
    <property type="molecule type" value="Genomic_DNA"/>
</dbReference>
<sequence>MRSILIVTLVLFFLTQCYSIKNILYLHHMLSPSHHLWNSKLAKSLANIGYNVTFLSIDFPKRNVKNLHYIVIENVYDEYMKKTAEILGDTNWDIVKYAEEASDSKLFAALGLNFYCSTTCNAIMSSNSSWN</sequence>
<evidence type="ECO:0008006" key="4">
    <source>
        <dbReference type="Google" id="ProtNLM"/>
    </source>
</evidence>